<feature type="signal peptide" evidence="1">
    <location>
        <begin position="1"/>
        <end position="26"/>
    </location>
</feature>
<proteinExistence type="evidence at transcript level"/>
<evidence type="ECO:0000313" key="2">
    <source>
        <dbReference type="EMBL" id="ABY26675.1"/>
    </source>
</evidence>
<dbReference type="EMBL" id="EU163866">
    <property type="protein sequence ID" value="ABY26675.1"/>
    <property type="molecule type" value="mRNA"/>
</dbReference>
<name>A0A0U1TYP2_LYCMC</name>
<protein>
    <submittedName>
        <fullName evidence="2">VP1.2</fullName>
    </submittedName>
</protein>
<dbReference type="AlphaFoldDB" id="A0A0U1TYP2"/>
<sequence length="60" mass="6936">MKALCAMLLVLFTCSVMFEHFSISTAEKVLQNPLSELKRNCEKADCRRSLPQNKNQDFKE</sequence>
<organism evidence="2">
    <name type="scientific">Lychas mucronatus</name>
    <name type="common">Chinese swimming scorpion</name>
    <dbReference type="NCBI Taxonomy" id="172552"/>
    <lineage>
        <taxon>Eukaryota</taxon>
        <taxon>Metazoa</taxon>
        <taxon>Ecdysozoa</taxon>
        <taxon>Arthropoda</taxon>
        <taxon>Chelicerata</taxon>
        <taxon>Arachnida</taxon>
        <taxon>Scorpiones</taxon>
        <taxon>Buthida</taxon>
        <taxon>Buthoidea</taxon>
        <taxon>Buthidae</taxon>
        <taxon>Lychas</taxon>
    </lineage>
</organism>
<keyword evidence="1" id="KW-0732">Signal</keyword>
<reference evidence="2" key="1">
    <citation type="submission" date="2007-09" db="EMBL/GenBank/DDBJ databases">
        <title>Toxic transcriptome analysis of Lychas mucronatus: molecular mechanisms regulating diversity of scorpion venom peptides.</title>
        <authorList>
            <person name="Li W."/>
            <person name="Ma Y."/>
            <person name="Cao Z."/>
        </authorList>
    </citation>
    <scope>NUCLEOTIDE SEQUENCE</scope>
    <source>
        <tissue evidence="2">Venom gland</tissue>
    </source>
</reference>
<feature type="chain" id="PRO_5006829216" evidence="1">
    <location>
        <begin position="27"/>
        <end position="60"/>
    </location>
</feature>
<evidence type="ECO:0000256" key="1">
    <source>
        <dbReference type="SAM" id="SignalP"/>
    </source>
</evidence>
<accession>A0A0U1TYP2</accession>